<protein>
    <submittedName>
        <fullName evidence="3">VanZ family protein</fullName>
    </submittedName>
</protein>
<feature type="transmembrane region" description="Helical" evidence="1">
    <location>
        <begin position="36"/>
        <end position="58"/>
    </location>
</feature>
<evidence type="ECO:0000313" key="3">
    <source>
        <dbReference type="EMBL" id="MBA9076495.1"/>
    </source>
</evidence>
<keyword evidence="1" id="KW-1133">Transmembrane helix</keyword>
<accession>A0A839GLN5</accession>
<sequence>MRFQHFAPALGWAVLILIGTLLPAQALPPTPHWDLLSFDSLVHAVLFGCQLLLLLFGCKRAGAVPLTSRLVLLSFLVVTGFGILVEFMQGAMGWGRAFDPADMVSNSIGCVLGLAVWFLGLRRF</sequence>
<evidence type="ECO:0000256" key="1">
    <source>
        <dbReference type="SAM" id="Phobius"/>
    </source>
</evidence>
<name>A0A839GLN5_9BACT</name>
<keyword evidence="4" id="KW-1185">Reference proteome</keyword>
<proteinExistence type="predicted"/>
<evidence type="ECO:0000313" key="4">
    <source>
        <dbReference type="Proteomes" id="UP000563094"/>
    </source>
</evidence>
<gene>
    <name evidence="3" type="ORF">FHS90_001201</name>
</gene>
<dbReference type="EMBL" id="JACJIQ010000004">
    <property type="protein sequence ID" value="MBA9076495.1"/>
    <property type="molecule type" value="Genomic_DNA"/>
</dbReference>
<comment type="caution">
    <text evidence="3">The sequence shown here is derived from an EMBL/GenBank/DDBJ whole genome shotgun (WGS) entry which is preliminary data.</text>
</comment>
<dbReference type="Proteomes" id="UP000563094">
    <property type="component" value="Unassembled WGS sequence"/>
</dbReference>
<evidence type="ECO:0000259" key="2">
    <source>
        <dbReference type="Pfam" id="PF04892"/>
    </source>
</evidence>
<dbReference type="RefSeq" id="WP_182512331.1">
    <property type="nucleotide sequence ID" value="NZ_JACJIQ010000004.1"/>
</dbReference>
<feature type="domain" description="VanZ-like" evidence="2">
    <location>
        <begin position="38"/>
        <end position="119"/>
    </location>
</feature>
<dbReference type="AlphaFoldDB" id="A0A839GLN5"/>
<feature type="transmembrane region" description="Helical" evidence="1">
    <location>
        <begin position="103"/>
        <end position="121"/>
    </location>
</feature>
<organism evidence="3 4">
    <name type="scientific">Rufibacter quisquiliarum</name>
    <dbReference type="NCBI Taxonomy" id="1549639"/>
    <lineage>
        <taxon>Bacteria</taxon>
        <taxon>Pseudomonadati</taxon>
        <taxon>Bacteroidota</taxon>
        <taxon>Cytophagia</taxon>
        <taxon>Cytophagales</taxon>
        <taxon>Hymenobacteraceae</taxon>
        <taxon>Rufibacter</taxon>
    </lineage>
</organism>
<dbReference type="PANTHER" id="PTHR28008:SF1">
    <property type="entry name" value="DOMAIN PROTEIN, PUTATIVE (AFU_ORTHOLOGUE AFUA_3G10980)-RELATED"/>
    <property type="match status" value="1"/>
</dbReference>
<dbReference type="PANTHER" id="PTHR28008">
    <property type="entry name" value="DOMAIN PROTEIN, PUTATIVE (AFU_ORTHOLOGUE AFUA_3G10980)-RELATED"/>
    <property type="match status" value="1"/>
</dbReference>
<feature type="transmembrane region" description="Helical" evidence="1">
    <location>
        <begin position="70"/>
        <end position="91"/>
    </location>
</feature>
<dbReference type="InterPro" id="IPR006976">
    <property type="entry name" value="VanZ-like"/>
</dbReference>
<keyword evidence="1" id="KW-0472">Membrane</keyword>
<reference evidence="3 4" key="1">
    <citation type="submission" date="2020-08" db="EMBL/GenBank/DDBJ databases">
        <title>Genomic Encyclopedia of Type Strains, Phase IV (KMG-IV): sequencing the most valuable type-strain genomes for metagenomic binning, comparative biology and taxonomic classification.</title>
        <authorList>
            <person name="Goeker M."/>
        </authorList>
    </citation>
    <scope>NUCLEOTIDE SEQUENCE [LARGE SCALE GENOMIC DNA]</scope>
    <source>
        <strain evidence="3 4">DSM 29854</strain>
    </source>
</reference>
<dbReference type="Pfam" id="PF04892">
    <property type="entry name" value="VanZ"/>
    <property type="match status" value="1"/>
</dbReference>
<keyword evidence="1" id="KW-0812">Transmembrane</keyword>